<dbReference type="PANTHER" id="PTHR34039">
    <property type="entry name" value="UPF0102 PROTEIN YRAN"/>
    <property type="match status" value="1"/>
</dbReference>
<dbReference type="PANTHER" id="PTHR34039:SF1">
    <property type="entry name" value="UPF0102 PROTEIN YRAN"/>
    <property type="match status" value="1"/>
</dbReference>
<dbReference type="GO" id="GO:0003676">
    <property type="term" value="F:nucleic acid binding"/>
    <property type="evidence" value="ECO:0007669"/>
    <property type="project" value="InterPro"/>
</dbReference>
<dbReference type="RefSeq" id="WP_086891150.1">
    <property type="nucleotide sequence ID" value="NZ_CP021252.1"/>
</dbReference>
<dbReference type="InterPro" id="IPR003509">
    <property type="entry name" value="UPF0102_YraN-like"/>
</dbReference>
<dbReference type="AlphaFoldDB" id="A0A2H1AKC3"/>
<dbReference type="Proteomes" id="UP000250197">
    <property type="component" value="Chromosome"/>
</dbReference>
<dbReference type="InterPro" id="IPR011335">
    <property type="entry name" value="Restrct_endonuc-II-like"/>
</dbReference>
<dbReference type="SUPFAM" id="SSF52980">
    <property type="entry name" value="Restriction endonuclease-like"/>
    <property type="match status" value="1"/>
</dbReference>
<dbReference type="CDD" id="cd20736">
    <property type="entry name" value="PoNe_Nuclease"/>
    <property type="match status" value="1"/>
</dbReference>
<dbReference type="Pfam" id="PF02021">
    <property type="entry name" value="UPF0102"/>
    <property type="match status" value="1"/>
</dbReference>
<comment type="similarity">
    <text evidence="1 2">Belongs to the UPF0102 family.</text>
</comment>
<dbReference type="Gene3D" id="3.40.1350.10">
    <property type="match status" value="1"/>
</dbReference>
<evidence type="ECO:0000313" key="4">
    <source>
        <dbReference type="Proteomes" id="UP000250197"/>
    </source>
</evidence>
<name>A0A2H1AKC3_CORST</name>
<gene>
    <name evidence="3" type="ORF">CBE89_05595</name>
</gene>
<proteinExistence type="inferred from homology"/>
<dbReference type="EMBL" id="CP021252">
    <property type="protein sequence ID" value="ART21032.1"/>
    <property type="molecule type" value="Genomic_DNA"/>
</dbReference>
<dbReference type="NCBIfam" id="NF009150">
    <property type="entry name" value="PRK12497.1-3"/>
    <property type="match status" value="1"/>
</dbReference>
<dbReference type="NCBIfam" id="NF009154">
    <property type="entry name" value="PRK12497.3-3"/>
    <property type="match status" value="1"/>
</dbReference>
<organism evidence="3 4">
    <name type="scientific">Corynebacterium striatum</name>
    <dbReference type="NCBI Taxonomy" id="43770"/>
    <lineage>
        <taxon>Bacteria</taxon>
        <taxon>Bacillati</taxon>
        <taxon>Actinomycetota</taxon>
        <taxon>Actinomycetes</taxon>
        <taxon>Mycobacteriales</taxon>
        <taxon>Corynebacteriaceae</taxon>
        <taxon>Corynebacterium</taxon>
    </lineage>
</organism>
<reference evidence="3 4" key="1">
    <citation type="submission" date="2017-05" db="EMBL/GenBank/DDBJ databases">
        <title>Complete genome sequence of Corynebacterium striatum KC-Na-1 isolated from Neophocaena asiaeorientalis in Korea.</title>
        <authorList>
            <person name="Kim J.H."/>
            <person name="Lee K."/>
        </authorList>
    </citation>
    <scope>NUCLEOTIDE SEQUENCE [LARGE SCALE GENOMIC DNA]</scope>
    <source>
        <strain evidence="3 4">KC-Na-01</strain>
    </source>
</reference>
<protein>
    <recommendedName>
        <fullName evidence="2">UPF0102 protein CBE89_05595</fullName>
    </recommendedName>
</protein>
<dbReference type="KEGG" id="cstr:CBE89_05595"/>
<evidence type="ECO:0000256" key="1">
    <source>
        <dbReference type="ARBA" id="ARBA00006738"/>
    </source>
</evidence>
<dbReference type="NCBIfam" id="TIGR00252">
    <property type="entry name" value="YraN family protein"/>
    <property type="match status" value="1"/>
</dbReference>
<dbReference type="HAMAP" id="MF_00048">
    <property type="entry name" value="UPF0102"/>
    <property type="match status" value="1"/>
</dbReference>
<evidence type="ECO:0000313" key="3">
    <source>
        <dbReference type="EMBL" id="ART21032.1"/>
    </source>
</evidence>
<sequence>MYSKMNKRHSLGKKGEAYAALFYRQRGAEIIAANVNYAVGEIDLIVREDDTYVFVEVKTRASDAYGVAEAVTARKLARMRKAALRWLEGKPRCYVRFDVLALVDQGAEFEVTHYEGVEDGAR</sequence>
<evidence type="ECO:0000256" key="2">
    <source>
        <dbReference type="HAMAP-Rule" id="MF_00048"/>
    </source>
</evidence>
<accession>A0A2H1AKC3</accession>
<dbReference type="InterPro" id="IPR011856">
    <property type="entry name" value="tRNA_endonuc-like_dom_sf"/>
</dbReference>